<dbReference type="Gene3D" id="1.20.120.450">
    <property type="entry name" value="dinb family like domain"/>
    <property type="match status" value="1"/>
</dbReference>
<reference evidence="1 2" key="1">
    <citation type="submission" date="2023-06" db="EMBL/GenBank/DDBJ databases">
        <title>Pelomonas sp. APW6 16S ribosomal RNA gene genome sequencing and assembly.</title>
        <authorList>
            <person name="Woo H."/>
        </authorList>
    </citation>
    <scope>NUCLEOTIDE SEQUENCE [LARGE SCALE GENOMIC DNA]</scope>
    <source>
        <strain evidence="1 2">APW6</strain>
    </source>
</reference>
<dbReference type="Proteomes" id="UP001238603">
    <property type="component" value="Unassembled WGS sequence"/>
</dbReference>
<comment type="caution">
    <text evidence="1">The sequence shown here is derived from an EMBL/GenBank/DDBJ whole genome shotgun (WGS) entry which is preliminary data.</text>
</comment>
<dbReference type="EMBL" id="JASVDS010000005">
    <property type="protein sequence ID" value="MDL5033687.1"/>
    <property type="molecule type" value="Genomic_DNA"/>
</dbReference>
<sequence>MSQPTATPVCTVAAEPPGALQLSTVPTLQRYLRQLDGLLDLAQSHCRRGPADEAPLLATRLAPDMLPLHTQVLICGNFVPRLHAVLRGTEVQYPAWPQDLAGLRSQVAALLRQVEGWTPQDFAAPERPVEGDAGQAWLRMPLRAWIHEFALPNFFFHLSAVYLLLRQQGLPLGKAQFDGLHRYG</sequence>
<accession>A0ABT7LN49</accession>
<dbReference type="SUPFAM" id="SSF109854">
    <property type="entry name" value="DinB/YfiT-like putative metalloenzymes"/>
    <property type="match status" value="1"/>
</dbReference>
<evidence type="ECO:0000313" key="1">
    <source>
        <dbReference type="EMBL" id="MDL5033687.1"/>
    </source>
</evidence>
<dbReference type="PANTHER" id="PTHR36922:SF1">
    <property type="entry name" value="DUF1993 DOMAIN-CONTAINING PROTEIN"/>
    <property type="match status" value="1"/>
</dbReference>
<organism evidence="1 2">
    <name type="scientific">Roseateles subflavus</name>
    <dbReference type="NCBI Taxonomy" id="3053353"/>
    <lineage>
        <taxon>Bacteria</taxon>
        <taxon>Pseudomonadati</taxon>
        <taxon>Pseudomonadota</taxon>
        <taxon>Betaproteobacteria</taxon>
        <taxon>Burkholderiales</taxon>
        <taxon>Sphaerotilaceae</taxon>
        <taxon>Roseateles</taxon>
    </lineage>
</organism>
<name>A0ABT7LN49_9BURK</name>
<evidence type="ECO:0000313" key="2">
    <source>
        <dbReference type="Proteomes" id="UP001238603"/>
    </source>
</evidence>
<gene>
    <name evidence="1" type="ORF">QRD43_17380</name>
</gene>
<protein>
    <submittedName>
        <fullName evidence="1">DUF1993 domain-containing protein</fullName>
    </submittedName>
</protein>
<dbReference type="InterPro" id="IPR034660">
    <property type="entry name" value="DinB/YfiT-like"/>
</dbReference>
<dbReference type="Pfam" id="PF09351">
    <property type="entry name" value="DUF1993"/>
    <property type="match status" value="1"/>
</dbReference>
<dbReference type="RefSeq" id="WP_285983768.1">
    <property type="nucleotide sequence ID" value="NZ_JASVDS010000005.1"/>
</dbReference>
<keyword evidence="2" id="KW-1185">Reference proteome</keyword>
<dbReference type="InterPro" id="IPR018531">
    <property type="entry name" value="DUF1993"/>
</dbReference>
<proteinExistence type="predicted"/>
<dbReference type="PANTHER" id="PTHR36922">
    <property type="entry name" value="BLL2446 PROTEIN"/>
    <property type="match status" value="1"/>
</dbReference>